<name>A0A9X3RBU2_9BACI</name>
<comment type="caution">
    <text evidence="1">The sequence shown here is derived from an EMBL/GenBank/DDBJ whole genome shotgun (WGS) entry which is preliminary data.</text>
</comment>
<dbReference type="AlphaFoldDB" id="A0A9X3RBU2"/>
<accession>A0A9X3RBU2</accession>
<evidence type="ECO:0000313" key="2">
    <source>
        <dbReference type="Proteomes" id="UP001152172"/>
    </source>
</evidence>
<dbReference type="Proteomes" id="UP001152172">
    <property type="component" value="Unassembled WGS sequence"/>
</dbReference>
<evidence type="ECO:0000313" key="1">
    <source>
        <dbReference type="EMBL" id="MCZ8534648.1"/>
    </source>
</evidence>
<gene>
    <name evidence="1" type="ORF">M9R61_15195</name>
</gene>
<organism evidence="1 2">
    <name type="scientific">Psychrobacillus psychrodurans</name>
    <dbReference type="NCBI Taxonomy" id="126157"/>
    <lineage>
        <taxon>Bacteria</taxon>
        <taxon>Bacillati</taxon>
        <taxon>Bacillota</taxon>
        <taxon>Bacilli</taxon>
        <taxon>Bacillales</taxon>
        <taxon>Bacillaceae</taxon>
        <taxon>Psychrobacillus</taxon>
    </lineage>
</organism>
<reference evidence="1" key="1">
    <citation type="submission" date="2022-05" db="EMBL/GenBank/DDBJ databases">
        <authorList>
            <person name="Colautti A."/>
            <person name="Iacumin L."/>
        </authorList>
    </citation>
    <scope>NUCLEOTIDE SEQUENCE</scope>
    <source>
        <strain evidence="1">DSM 30747</strain>
    </source>
</reference>
<proteinExistence type="predicted"/>
<protein>
    <submittedName>
        <fullName evidence="1">Uncharacterized protein</fullName>
    </submittedName>
</protein>
<dbReference type="EMBL" id="JAMKBI010000012">
    <property type="protein sequence ID" value="MCZ8534648.1"/>
    <property type="molecule type" value="Genomic_DNA"/>
</dbReference>
<dbReference type="RefSeq" id="WP_269922779.1">
    <property type="nucleotide sequence ID" value="NZ_JAMKBI010000012.1"/>
</dbReference>
<keyword evidence="2" id="KW-1185">Reference proteome</keyword>
<sequence>METKMLYYKIFEKKVEPVDYVNWAIKMLENSDTSTSLNILSSLSETLNIFEVEDYFHRAVRELGMEEPSQVECSKYYFWYLLKQIIDNESNAINYAYEIYQVVREEFVSEELNVWYEISEMIDDYRYGDNVEEITRESLITNIIKKAKKQLNCNSTYP</sequence>